<comment type="caution">
    <text evidence="2">The sequence shown here is derived from an EMBL/GenBank/DDBJ whole genome shotgun (WGS) entry which is preliminary data.</text>
</comment>
<reference evidence="2 3" key="1">
    <citation type="submission" date="2015-10" db="EMBL/GenBank/DDBJ databases">
        <title>Genome analyses suggest a sexual origin of heterokaryosis in a supposedly ancient asexual fungus.</title>
        <authorList>
            <person name="Ropars J."/>
            <person name="Sedzielewska K."/>
            <person name="Noel J."/>
            <person name="Charron P."/>
            <person name="Farinelli L."/>
            <person name="Marton T."/>
            <person name="Kruger M."/>
            <person name="Pelin A."/>
            <person name="Brachmann A."/>
            <person name="Corradi N."/>
        </authorList>
    </citation>
    <scope>NUCLEOTIDE SEQUENCE [LARGE SCALE GENOMIC DNA]</scope>
    <source>
        <strain evidence="2 3">A4</strain>
    </source>
</reference>
<protein>
    <submittedName>
        <fullName evidence="2">Uncharacterized protein</fullName>
    </submittedName>
</protein>
<evidence type="ECO:0000313" key="2">
    <source>
        <dbReference type="EMBL" id="PKY45834.1"/>
    </source>
</evidence>
<feature type="transmembrane region" description="Helical" evidence="1">
    <location>
        <begin position="7"/>
        <end position="30"/>
    </location>
</feature>
<name>A0A2I1GGU0_9GLOM</name>
<evidence type="ECO:0000256" key="1">
    <source>
        <dbReference type="SAM" id="Phobius"/>
    </source>
</evidence>
<organism evidence="2 3">
    <name type="scientific">Rhizophagus irregularis</name>
    <dbReference type="NCBI Taxonomy" id="588596"/>
    <lineage>
        <taxon>Eukaryota</taxon>
        <taxon>Fungi</taxon>
        <taxon>Fungi incertae sedis</taxon>
        <taxon>Mucoromycota</taxon>
        <taxon>Glomeromycotina</taxon>
        <taxon>Glomeromycetes</taxon>
        <taxon>Glomerales</taxon>
        <taxon>Glomeraceae</taxon>
        <taxon>Rhizophagus</taxon>
    </lineage>
</organism>
<dbReference type="Proteomes" id="UP000234323">
    <property type="component" value="Unassembled WGS sequence"/>
</dbReference>
<keyword evidence="1" id="KW-0472">Membrane</keyword>
<sequence length="301" mass="35483">MKVNKTLNLLFVFTIIGEAIFLVIFPLNFINPTHDETHDEMEMELFQLPLWSTLPFILLTGLTTAYYKTIIRTVIFLIVNLSPNIIIVCNILFGDLSKFKYKMITGVIILGIFQVIYLILCIILFKIKSWKWISDPINQLDDKLKKVHNIHQFENALFLMTVSFLGIWIIIMELIRILSIASFLELAIIALRLNMDFYIYFEYHRALAIERIIFGILAAISLIILNINTILCQKNFNKKFYLLLNYEIELPKEFDYNYDPKQDDESESKSESEEESLITKCKKYVKKKYHQYKNDISNFLE</sequence>
<feature type="transmembrane region" description="Helical" evidence="1">
    <location>
        <begin position="50"/>
        <end position="67"/>
    </location>
</feature>
<feature type="transmembrane region" description="Helical" evidence="1">
    <location>
        <begin position="105"/>
        <end position="125"/>
    </location>
</feature>
<keyword evidence="3" id="KW-1185">Reference proteome</keyword>
<accession>A0A2I1GGU0</accession>
<dbReference type="AlphaFoldDB" id="A0A2I1GGU0"/>
<gene>
    <name evidence="2" type="ORF">RhiirA4_460512</name>
</gene>
<dbReference type="VEuPathDB" id="FungiDB:RhiirA1_460303"/>
<keyword evidence="1" id="KW-0812">Transmembrane</keyword>
<feature type="transmembrane region" description="Helical" evidence="1">
    <location>
        <begin position="153"/>
        <end position="171"/>
    </location>
</feature>
<keyword evidence="1" id="KW-1133">Transmembrane helix</keyword>
<proteinExistence type="predicted"/>
<dbReference type="VEuPathDB" id="FungiDB:FUN_004615"/>
<feature type="transmembrane region" description="Helical" evidence="1">
    <location>
        <begin position="212"/>
        <end position="231"/>
    </location>
</feature>
<dbReference type="EMBL" id="LLXI01000412">
    <property type="protein sequence ID" value="PKY45834.1"/>
    <property type="molecule type" value="Genomic_DNA"/>
</dbReference>
<feature type="transmembrane region" description="Helical" evidence="1">
    <location>
        <begin position="74"/>
        <end position="93"/>
    </location>
</feature>
<evidence type="ECO:0000313" key="3">
    <source>
        <dbReference type="Proteomes" id="UP000234323"/>
    </source>
</evidence>
<dbReference type="VEuPathDB" id="FungiDB:RhiirFUN_006771"/>
<dbReference type="VEuPathDB" id="FungiDB:FUN_024883"/>